<dbReference type="Pfam" id="PF00132">
    <property type="entry name" value="Hexapep"/>
    <property type="match status" value="3"/>
</dbReference>
<dbReference type="InterPro" id="IPR007691">
    <property type="entry name" value="LpxD"/>
</dbReference>
<dbReference type="GO" id="GO:0016020">
    <property type="term" value="C:membrane"/>
    <property type="evidence" value="ECO:0007669"/>
    <property type="project" value="GOC"/>
</dbReference>
<reference evidence="9" key="1">
    <citation type="submission" date="2021-10" db="EMBL/GenBank/DDBJ databases">
        <title>Marinomonas pontica sp. nov., isolated from the Black Sea.</title>
        <authorList>
            <person name="Zhao L.-H."/>
            <person name="Xue J.-H."/>
        </authorList>
    </citation>
    <scope>NUCLEOTIDE SEQUENCE</scope>
    <source>
        <strain evidence="9">E8</strain>
    </source>
</reference>
<keyword evidence="3 7" id="KW-0808">Transferase</keyword>
<dbReference type="NCBIfam" id="NF002060">
    <property type="entry name" value="PRK00892.1"/>
    <property type="match status" value="1"/>
</dbReference>
<dbReference type="InterPro" id="IPR011004">
    <property type="entry name" value="Trimer_LpxA-like_sf"/>
</dbReference>
<keyword evidence="1 7" id="KW-0444">Lipid biosynthesis</keyword>
<dbReference type="Proteomes" id="UP001139095">
    <property type="component" value="Unassembled WGS sequence"/>
</dbReference>
<evidence type="ECO:0000256" key="2">
    <source>
        <dbReference type="ARBA" id="ARBA00022556"/>
    </source>
</evidence>
<feature type="domain" description="UDP-3-O-[3-hydroxymyristoyl] glucosamine N-acyltransferase non-repeat region" evidence="8">
    <location>
        <begin position="21"/>
        <end position="88"/>
    </location>
</feature>
<evidence type="ECO:0000259" key="8">
    <source>
        <dbReference type="Pfam" id="PF04613"/>
    </source>
</evidence>
<dbReference type="Gene3D" id="1.20.5.170">
    <property type="match status" value="1"/>
</dbReference>
<dbReference type="Gene3D" id="2.160.10.10">
    <property type="entry name" value="Hexapeptide repeat proteins"/>
    <property type="match status" value="1"/>
</dbReference>
<dbReference type="InterPro" id="IPR001451">
    <property type="entry name" value="Hexapep"/>
</dbReference>
<dbReference type="NCBIfam" id="TIGR01853">
    <property type="entry name" value="lipid_A_lpxD"/>
    <property type="match status" value="1"/>
</dbReference>
<evidence type="ECO:0000256" key="7">
    <source>
        <dbReference type="HAMAP-Rule" id="MF_00523"/>
    </source>
</evidence>
<comment type="similarity">
    <text evidence="7">Belongs to the transferase hexapeptide repeat family. LpxD subfamily.</text>
</comment>
<organism evidence="9 10">
    <name type="scientific">Marinomonas algarum</name>
    <dbReference type="NCBI Taxonomy" id="2883105"/>
    <lineage>
        <taxon>Bacteria</taxon>
        <taxon>Pseudomonadati</taxon>
        <taxon>Pseudomonadota</taxon>
        <taxon>Gammaproteobacteria</taxon>
        <taxon>Oceanospirillales</taxon>
        <taxon>Oceanospirillaceae</taxon>
        <taxon>Marinomonas</taxon>
    </lineage>
</organism>
<keyword evidence="5 7" id="KW-0443">Lipid metabolism</keyword>
<dbReference type="GO" id="GO:0103118">
    <property type="term" value="F:UDP-3-O-[(3R)-3-hydroxyacyl]-glucosamine N-acyltransferase activity"/>
    <property type="evidence" value="ECO:0007669"/>
    <property type="project" value="UniProtKB-EC"/>
</dbReference>
<dbReference type="PANTHER" id="PTHR43378:SF2">
    <property type="entry name" value="UDP-3-O-ACYLGLUCOSAMINE N-ACYLTRANSFERASE 1, MITOCHONDRIAL-RELATED"/>
    <property type="match status" value="1"/>
</dbReference>
<protein>
    <recommendedName>
        <fullName evidence="7">UDP-3-O-acylglucosamine N-acyltransferase</fullName>
        <ecNumber evidence="7">2.3.1.191</ecNumber>
    </recommendedName>
</protein>
<dbReference type="HAMAP" id="MF_00523">
    <property type="entry name" value="LpxD"/>
    <property type="match status" value="1"/>
</dbReference>
<comment type="caution">
    <text evidence="9">The sequence shown here is derived from an EMBL/GenBank/DDBJ whole genome shotgun (WGS) entry which is preliminary data.</text>
</comment>
<evidence type="ECO:0000256" key="6">
    <source>
        <dbReference type="ARBA" id="ARBA00023315"/>
    </source>
</evidence>
<comment type="function">
    <text evidence="7">Catalyzes the N-acylation of UDP-3-O-acylglucosamine using 3-hydroxyacyl-ACP as the acyl donor. Is involved in the biosynthesis of lipid A, a phosphorylated glycolipid that anchors the lipopolysaccharide to the outer membrane of the cell.</text>
</comment>
<dbReference type="Pfam" id="PF04613">
    <property type="entry name" value="LpxD"/>
    <property type="match status" value="1"/>
</dbReference>
<sequence length="346" mass="36589">MSYTLGQLAEKVQGVVSGDPDLVIERLGTLEKATKEELSFLANPKYQHQLADTSAGAVLVKNTQLAQRVNNAIVVANPYLAFAQLSHLFVPQSESWSGIHECAVVSTRAKVAEGVVIGPNVVIDDGVQIDGDCIIGAGCVLSRGVKIGHGTRLYPNVTLYHDVVLGSDCIIHSGAVIGADGFGFAPYQGRWEKINQLGSVVLGDRVEVGANSTIDRGAIENTQVGHGVKIDNQVQIAHNVVIGDNTAIAGGTSVAGSTKIGASCTISGGVGIVGHLNIVDKVHVTAMSLISHSILEPGSYSSGGAMEPTQTWRRTVARVRRIDQMAKQFLQLKQQVNKLLEKVDTK</sequence>
<evidence type="ECO:0000313" key="10">
    <source>
        <dbReference type="Proteomes" id="UP001139095"/>
    </source>
</evidence>
<comment type="catalytic activity">
    <reaction evidence="7">
        <text>a UDP-3-O-[(3R)-3-hydroxyacyl]-alpha-D-glucosamine + a (3R)-hydroxyacyl-[ACP] = a UDP-2-N,3-O-bis[(3R)-3-hydroxyacyl]-alpha-D-glucosamine + holo-[ACP] + H(+)</text>
        <dbReference type="Rhea" id="RHEA:53836"/>
        <dbReference type="Rhea" id="RHEA-COMP:9685"/>
        <dbReference type="Rhea" id="RHEA-COMP:9945"/>
        <dbReference type="ChEBI" id="CHEBI:15378"/>
        <dbReference type="ChEBI" id="CHEBI:64479"/>
        <dbReference type="ChEBI" id="CHEBI:78827"/>
        <dbReference type="ChEBI" id="CHEBI:137740"/>
        <dbReference type="ChEBI" id="CHEBI:137748"/>
        <dbReference type="EC" id="2.3.1.191"/>
    </reaction>
</comment>
<comment type="subunit">
    <text evidence="7">Homotrimer.</text>
</comment>
<keyword evidence="6 7" id="KW-0012">Acyltransferase</keyword>
<keyword evidence="10" id="KW-1185">Reference proteome</keyword>
<dbReference type="GO" id="GO:0016410">
    <property type="term" value="F:N-acyltransferase activity"/>
    <property type="evidence" value="ECO:0007669"/>
    <property type="project" value="InterPro"/>
</dbReference>
<dbReference type="EMBL" id="JAJATW010000008">
    <property type="protein sequence ID" value="MCB5161655.1"/>
    <property type="molecule type" value="Genomic_DNA"/>
</dbReference>
<evidence type="ECO:0000256" key="5">
    <source>
        <dbReference type="ARBA" id="ARBA00023098"/>
    </source>
</evidence>
<dbReference type="SUPFAM" id="SSF51161">
    <property type="entry name" value="Trimeric LpxA-like enzymes"/>
    <property type="match status" value="1"/>
</dbReference>
<dbReference type="GO" id="GO:0009245">
    <property type="term" value="P:lipid A biosynthetic process"/>
    <property type="evidence" value="ECO:0007669"/>
    <property type="project" value="UniProtKB-UniRule"/>
</dbReference>
<dbReference type="EC" id="2.3.1.191" evidence="7"/>
<proteinExistence type="inferred from homology"/>
<dbReference type="PANTHER" id="PTHR43378">
    <property type="entry name" value="UDP-3-O-ACYLGLUCOSAMINE N-ACYLTRANSFERASE"/>
    <property type="match status" value="1"/>
</dbReference>
<keyword evidence="4 7" id="KW-0677">Repeat</keyword>
<gene>
    <name evidence="7 9" type="primary">lpxD</name>
    <name evidence="9" type="ORF">LG368_07040</name>
</gene>
<dbReference type="RefSeq" id="WP_226754028.1">
    <property type="nucleotide sequence ID" value="NZ_JAJATW010000008.1"/>
</dbReference>
<dbReference type="AlphaFoldDB" id="A0A9X1ILY1"/>
<evidence type="ECO:0000313" key="9">
    <source>
        <dbReference type="EMBL" id="MCB5161655.1"/>
    </source>
</evidence>
<dbReference type="CDD" id="cd03352">
    <property type="entry name" value="LbH_LpxD"/>
    <property type="match status" value="1"/>
</dbReference>
<evidence type="ECO:0000256" key="4">
    <source>
        <dbReference type="ARBA" id="ARBA00022737"/>
    </source>
</evidence>
<accession>A0A9X1ILY1</accession>
<evidence type="ECO:0000256" key="3">
    <source>
        <dbReference type="ARBA" id="ARBA00022679"/>
    </source>
</evidence>
<feature type="active site" description="Proton acceptor" evidence="7">
    <location>
        <position position="238"/>
    </location>
</feature>
<evidence type="ECO:0000256" key="1">
    <source>
        <dbReference type="ARBA" id="ARBA00022516"/>
    </source>
</evidence>
<keyword evidence="2 7" id="KW-0441">Lipid A biosynthesis</keyword>
<comment type="pathway">
    <text evidence="7">Bacterial outer membrane biogenesis; LPS lipid A biosynthesis.</text>
</comment>
<dbReference type="InterPro" id="IPR020573">
    <property type="entry name" value="UDP_GlcNAc_AcTrfase_non-rep"/>
</dbReference>
<dbReference type="Gene3D" id="3.40.1390.10">
    <property type="entry name" value="MurE/MurF, N-terminal domain"/>
    <property type="match status" value="1"/>
</dbReference>
<name>A0A9X1ILY1_9GAMM</name>